<protein>
    <submittedName>
        <fullName evidence="2">Uncharacterized protein</fullName>
    </submittedName>
</protein>
<feature type="non-terminal residue" evidence="2">
    <location>
        <position position="112"/>
    </location>
</feature>
<dbReference type="AlphaFoldDB" id="A0A0J9ERU9"/>
<dbReference type="EMBL" id="GG749553">
    <property type="protein sequence ID" value="KMW69033.1"/>
    <property type="molecule type" value="Genomic_DNA"/>
</dbReference>
<dbReference type="Proteomes" id="UP000007802">
    <property type="component" value="Unassembled WGS sequence"/>
</dbReference>
<reference evidence="2" key="1">
    <citation type="submission" date="2010-03" db="EMBL/GenBank/DDBJ databases">
        <title>Annotation of Blastomyces dermatitidis strain ATCC 18188.</title>
        <authorList>
            <consortium name="The Broad Institute Genome Sequencing Platform"/>
            <consortium name="Broad Institute Genome Sequencing Center for Infectious Disease."/>
            <person name="Cuomo C."/>
            <person name="Klein B."/>
            <person name="Sullivan T."/>
            <person name="Heitman J."/>
            <person name="Young S."/>
            <person name="Zeng Q."/>
            <person name="Gargeya S."/>
            <person name="Alvarado L."/>
            <person name="Berlin A.M."/>
            <person name="Chapman S.B."/>
            <person name="Chen Z."/>
            <person name="Freedman E."/>
            <person name="Gellesch M."/>
            <person name="Goldberg J."/>
            <person name="Griggs A."/>
            <person name="Gujja S."/>
            <person name="Heilman E."/>
            <person name="Heiman D."/>
            <person name="Howarth C."/>
            <person name="Mehta T."/>
            <person name="Neiman D."/>
            <person name="Pearson M."/>
            <person name="Roberts A."/>
            <person name="Saif S."/>
            <person name="Shea T."/>
            <person name="Shenoy N."/>
            <person name="Sisk P."/>
            <person name="Stolte C."/>
            <person name="Sykes S."/>
            <person name="White J."/>
            <person name="Yandava C."/>
            <person name="Haas B."/>
            <person name="Nusbaum C."/>
            <person name="Birren B."/>
        </authorList>
    </citation>
    <scope>NUCLEOTIDE SEQUENCE</scope>
    <source>
        <strain evidence="2">ATCC 18188</strain>
    </source>
</reference>
<proteinExistence type="predicted"/>
<accession>A0A0J9ERU9</accession>
<sequence length="112" mass="13178">RIISLFNSIKIVSLFLFHLFFLMLIFLFLEKIIMSFIIHKHLSSDFIIQVKNIHVFRNRDMNIILFYIFALASEVILIEDDNITETTLFCSQASSITFSPFSVKKIVYILSH</sequence>
<feature type="non-terminal residue" evidence="2">
    <location>
        <position position="1"/>
    </location>
</feature>
<evidence type="ECO:0000313" key="2">
    <source>
        <dbReference type="EMBL" id="KMW69033.1"/>
    </source>
</evidence>
<name>A0A0J9ERU9_AJEDA</name>
<keyword evidence="1" id="KW-0812">Transmembrane</keyword>
<feature type="transmembrane region" description="Helical" evidence="1">
    <location>
        <begin position="15"/>
        <end position="39"/>
    </location>
</feature>
<keyword evidence="1" id="KW-0472">Membrane</keyword>
<organism evidence="2">
    <name type="scientific">Ajellomyces dermatitidis (strain ATCC 18188 / CBS 674.68)</name>
    <name type="common">Blastomyces dermatitidis</name>
    <dbReference type="NCBI Taxonomy" id="653446"/>
    <lineage>
        <taxon>Eukaryota</taxon>
        <taxon>Fungi</taxon>
        <taxon>Dikarya</taxon>
        <taxon>Ascomycota</taxon>
        <taxon>Pezizomycotina</taxon>
        <taxon>Eurotiomycetes</taxon>
        <taxon>Eurotiomycetidae</taxon>
        <taxon>Onygenales</taxon>
        <taxon>Ajellomycetaceae</taxon>
        <taxon>Blastomyces</taxon>
    </lineage>
</organism>
<keyword evidence="1" id="KW-1133">Transmembrane helix</keyword>
<gene>
    <name evidence="2" type="ORF">BDDG_13216</name>
</gene>
<evidence type="ECO:0000256" key="1">
    <source>
        <dbReference type="SAM" id="Phobius"/>
    </source>
</evidence>